<evidence type="ECO:0000313" key="2">
    <source>
        <dbReference type="Proteomes" id="UP001157006"/>
    </source>
</evidence>
<dbReference type="EMBL" id="OX451736">
    <property type="protein sequence ID" value="CAI8590399.1"/>
    <property type="molecule type" value="Genomic_DNA"/>
</dbReference>
<dbReference type="AlphaFoldDB" id="A0AAV0YWP8"/>
<reference evidence="1 2" key="1">
    <citation type="submission" date="2023-01" db="EMBL/GenBank/DDBJ databases">
        <authorList>
            <person name="Kreplak J."/>
        </authorList>
    </citation>
    <scope>NUCLEOTIDE SEQUENCE [LARGE SCALE GENOMIC DNA]</scope>
</reference>
<dbReference type="Proteomes" id="UP001157006">
    <property type="component" value="Chromosome 1L"/>
</dbReference>
<accession>A0AAV0YWP8</accession>
<protein>
    <submittedName>
        <fullName evidence="1">Uncharacterized protein</fullName>
    </submittedName>
</protein>
<evidence type="ECO:0000313" key="1">
    <source>
        <dbReference type="EMBL" id="CAI8590399.1"/>
    </source>
</evidence>
<name>A0AAV0YWP8_VICFA</name>
<organism evidence="1 2">
    <name type="scientific">Vicia faba</name>
    <name type="common">Broad bean</name>
    <name type="synonym">Faba vulgaris</name>
    <dbReference type="NCBI Taxonomy" id="3906"/>
    <lineage>
        <taxon>Eukaryota</taxon>
        <taxon>Viridiplantae</taxon>
        <taxon>Streptophyta</taxon>
        <taxon>Embryophyta</taxon>
        <taxon>Tracheophyta</taxon>
        <taxon>Spermatophyta</taxon>
        <taxon>Magnoliopsida</taxon>
        <taxon>eudicotyledons</taxon>
        <taxon>Gunneridae</taxon>
        <taxon>Pentapetalae</taxon>
        <taxon>rosids</taxon>
        <taxon>fabids</taxon>
        <taxon>Fabales</taxon>
        <taxon>Fabaceae</taxon>
        <taxon>Papilionoideae</taxon>
        <taxon>50 kb inversion clade</taxon>
        <taxon>NPAAA clade</taxon>
        <taxon>Hologalegina</taxon>
        <taxon>IRL clade</taxon>
        <taxon>Fabeae</taxon>
        <taxon>Vicia</taxon>
    </lineage>
</organism>
<proteinExistence type="predicted"/>
<gene>
    <name evidence="1" type="ORF">VFH_I439480</name>
</gene>
<keyword evidence="2" id="KW-1185">Reference proteome</keyword>
<sequence length="109" mass="12127">MGALRFFLRIHISSNQGASVAWTIKCHNSILSPNCASNASYQSLSAYLGFNGRKPDGLVSTSVSVEEFPKADENIKIEKIMIPIKITNSIRRDFVEFVKDSHKILANNK</sequence>